<evidence type="ECO:0000256" key="4">
    <source>
        <dbReference type="PROSITE-ProRule" id="PRU00335"/>
    </source>
</evidence>
<proteinExistence type="predicted"/>
<keyword evidence="2 4" id="KW-0238">DNA-binding</keyword>
<dbReference type="SUPFAM" id="SSF48498">
    <property type="entry name" value="Tetracyclin repressor-like, C-terminal domain"/>
    <property type="match status" value="1"/>
</dbReference>
<dbReference type="PANTHER" id="PTHR30055">
    <property type="entry name" value="HTH-TYPE TRANSCRIPTIONAL REGULATOR RUTR"/>
    <property type="match status" value="1"/>
</dbReference>
<organism evidence="6 7">
    <name type="scientific">Streptomyces ortus</name>
    <dbReference type="NCBI Taxonomy" id="2867268"/>
    <lineage>
        <taxon>Bacteria</taxon>
        <taxon>Bacillati</taxon>
        <taxon>Actinomycetota</taxon>
        <taxon>Actinomycetes</taxon>
        <taxon>Kitasatosporales</taxon>
        <taxon>Streptomycetaceae</taxon>
        <taxon>Streptomyces</taxon>
    </lineage>
</organism>
<name>A0ABT3VGP3_9ACTN</name>
<dbReference type="InterPro" id="IPR001647">
    <property type="entry name" value="HTH_TetR"/>
</dbReference>
<dbReference type="PROSITE" id="PS50977">
    <property type="entry name" value="HTH_TETR_2"/>
    <property type="match status" value="1"/>
</dbReference>
<dbReference type="Proteomes" id="UP001165590">
    <property type="component" value="Unassembled WGS sequence"/>
</dbReference>
<dbReference type="SUPFAM" id="SSF46689">
    <property type="entry name" value="Homeodomain-like"/>
    <property type="match status" value="1"/>
</dbReference>
<dbReference type="Pfam" id="PF00440">
    <property type="entry name" value="TetR_N"/>
    <property type="match status" value="1"/>
</dbReference>
<dbReference type="PRINTS" id="PR00455">
    <property type="entry name" value="HTHTETR"/>
</dbReference>
<dbReference type="RefSeq" id="WP_267029899.1">
    <property type="nucleotide sequence ID" value="NZ_JAIFZO010000002.1"/>
</dbReference>
<dbReference type="Gene3D" id="1.10.357.10">
    <property type="entry name" value="Tetracycline Repressor, domain 2"/>
    <property type="match status" value="1"/>
</dbReference>
<feature type="DNA-binding region" description="H-T-H motif" evidence="4">
    <location>
        <begin position="33"/>
        <end position="52"/>
    </location>
</feature>
<keyword evidence="7" id="KW-1185">Reference proteome</keyword>
<evidence type="ECO:0000259" key="5">
    <source>
        <dbReference type="PROSITE" id="PS50977"/>
    </source>
</evidence>
<dbReference type="InterPro" id="IPR025996">
    <property type="entry name" value="MT1864/Rv1816-like_C"/>
</dbReference>
<sequence>MSPRPAPDLDLRRDRIIRAARELAESEGWEAVTMRRVTSALGVSQPVLYSAFTNRQALIDAVALSGFTEIAEVLEAADSDPMARMRAYLDFASARPHLYEAMFSMPTDLGFGTEDAPEALRRAFAAIHQVFPSPDHVRAEVAWATLHGLATLQTSGRQPASRVRSRLEHAHRILTE</sequence>
<reference evidence="6" key="1">
    <citation type="journal article" date="2022" name="bioRxiv">
        <title>Discovery and biosynthetic assessment of Streptomyces ortus sp nov. isolated from a deep-sea sponge.</title>
        <authorList>
            <person name="Williams S.E."/>
        </authorList>
    </citation>
    <scope>NUCLEOTIDE SEQUENCE</scope>
    <source>
        <strain evidence="6">A15ISP2-DRY2</strain>
    </source>
</reference>
<evidence type="ECO:0000256" key="3">
    <source>
        <dbReference type="ARBA" id="ARBA00023163"/>
    </source>
</evidence>
<dbReference type="InterPro" id="IPR009057">
    <property type="entry name" value="Homeodomain-like_sf"/>
</dbReference>
<dbReference type="InterPro" id="IPR050109">
    <property type="entry name" value="HTH-type_TetR-like_transc_reg"/>
</dbReference>
<gene>
    <name evidence="6" type="ORF">K3769_32935</name>
</gene>
<dbReference type="PANTHER" id="PTHR30055:SF234">
    <property type="entry name" value="HTH-TYPE TRANSCRIPTIONAL REGULATOR BETI"/>
    <property type="match status" value="1"/>
</dbReference>
<evidence type="ECO:0000256" key="1">
    <source>
        <dbReference type="ARBA" id="ARBA00023015"/>
    </source>
</evidence>
<dbReference type="InterPro" id="IPR036271">
    <property type="entry name" value="Tet_transcr_reg_TetR-rel_C_sf"/>
</dbReference>
<dbReference type="Pfam" id="PF13305">
    <property type="entry name" value="TetR_C_33"/>
    <property type="match status" value="1"/>
</dbReference>
<evidence type="ECO:0000313" key="7">
    <source>
        <dbReference type="Proteomes" id="UP001165590"/>
    </source>
</evidence>
<evidence type="ECO:0000256" key="2">
    <source>
        <dbReference type="ARBA" id="ARBA00023125"/>
    </source>
</evidence>
<keyword evidence="1" id="KW-0805">Transcription regulation</keyword>
<dbReference type="EMBL" id="JAIFZO010000002">
    <property type="protein sequence ID" value="MCX4237493.1"/>
    <property type="molecule type" value="Genomic_DNA"/>
</dbReference>
<evidence type="ECO:0000313" key="6">
    <source>
        <dbReference type="EMBL" id="MCX4237493.1"/>
    </source>
</evidence>
<comment type="caution">
    <text evidence="6">The sequence shown here is derived from an EMBL/GenBank/DDBJ whole genome shotgun (WGS) entry which is preliminary data.</text>
</comment>
<accession>A0ABT3VGP3</accession>
<keyword evidence="3" id="KW-0804">Transcription</keyword>
<feature type="domain" description="HTH tetR-type" evidence="5">
    <location>
        <begin position="10"/>
        <end position="70"/>
    </location>
</feature>
<protein>
    <submittedName>
        <fullName evidence="6">TetR/AcrR family transcriptional regulator</fullName>
    </submittedName>
</protein>